<dbReference type="Proteomes" id="UP000027982">
    <property type="component" value="Chromosome"/>
</dbReference>
<organism evidence="2 3">
    <name type="scientific">Fimbriimonas ginsengisoli Gsoil 348</name>
    <dbReference type="NCBI Taxonomy" id="661478"/>
    <lineage>
        <taxon>Bacteria</taxon>
        <taxon>Bacillati</taxon>
        <taxon>Armatimonadota</taxon>
        <taxon>Fimbriimonadia</taxon>
        <taxon>Fimbriimonadales</taxon>
        <taxon>Fimbriimonadaceae</taxon>
        <taxon>Fimbriimonas</taxon>
    </lineage>
</organism>
<dbReference type="KEGG" id="fgi:OP10G_0786"/>
<sequence>MAQPDRSPCKSVLSRGLSGRSPPQRAEVRDLGEAMEPVLSRLLEDREWSLRAAGHR</sequence>
<keyword evidence="3" id="KW-1185">Reference proteome</keyword>
<reference evidence="2 3" key="1">
    <citation type="journal article" date="2014" name="PLoS ONE">
        <title>The first complete genome sequence of the class fimbriimonadia in the phylum armatimonadetes.</title>
        <authorList>
            <person name="Hu Z.Y."/>
            <person name="Wang Y.Z."/>
            <person name="Im W.T."/>
            <person name="Wang S.Y."/>
            <person name="Zhao G.P."/>
            <person name="Zheng H.J."/>
            <person name="Quan Z.X."/>
        </authorList>
    </citation>
    <scope>NUCLEOTIDE SEQUENCE [LARGE SCALE GENOMIC DNA]</scope>
    <source>
        <strain evidence="2">Gsoil 348</strain>
    </source>
</reference>
<protein>
    <submittedName>
        <fullName evidence="2">Uncharacterized protein</fullName>
    </submittedName>
</protein>
<evidence type="ECO:0000313" key="3">
    <source>
        <dbReference type="Proteomes" id="UP000027982"/>
    </source>
</evidence>
<accession>A0A068NRD3</accession>
<gene>
    <name evidence="2" type="ORF">OP10G_0786</name>
</gene>
<dbReference type="HOGENOM" id="CLU_3007631_0_0_0"/>
<dbReference type="AlphaFoldDB" id="A0A068NRD3"/>
<name>A0A068NRD3_FIMGI</name>
<evidence type="ECO:0000313" key="2">
    <source>
        <dbReference type="EMBL" id="AIE84154.1"/>
    </source>
</evidence>
<feature type="region of interest" description="Disordered" evidence="1">
    <location>
        <begin position="1"/>
        <end position="32"/>
    </location>
</feature>
<dbReference type="EMBL" id="CP007139">
    <property type="protein sequence ID" value="AIE84154.1"/>
    <property type="molecule type" value="Genomic_DNA"/>
</dbReference>
<proteinExistence type="predicted"/>
<evidence type="ECO:0000256" key="1">
    <source>
        <dbReference type="SAM" id="MobiDB-lite"/>
    </source>
</evidence>